<dbReference type="EMBL" id="BAAAZG010000016">
    <property type="protein sequence ID" value="GAA4069807.1"/>
    <property type="molecule type" value="Genomic_DNA"/>
</dbReference>
<accession>A0ABP7VLF8</accession>
<evidence type="ECO:0000313" key="2">
    <source>
        <dbReference type="EMBL" id="GAA4069807.1"/>
    </source>
</evidence>
<reference evidence="3" key="1">
    <citation type="journal article" date="2019" name="Int. J. Syst. Evol. Microbiol.">
        <title>The Global Catalogue of Microorganisms (GCM) 10K type strain sequencing project: providing services to taxonomists for standard genome sequencing and annotation.</title>
        <authorList>
            <consortium name="The Broad Institute Genomics Platform"/>
            <consortium name="The Broad Institute Genome Sequencing Center for Infectious Disease"/>
            <person name="Wu L."/>
            <person name="Ma J."/>
        </authorList>
    </citation>
    <scope>NUCLEOTIDE SEQUENCE [LARGE SCALE GENOMIC DNA]</scope>
    <source>
        <strain evidence="3">JCM 16702</strain>
    </source>
</reference>
<evidence type="ECO:0000313" key="3">
    <source>
        <dbReference type="Proteomes" id="UP001500683"/>
    </source>
</evidence>
<comment type="caution">
    <text evidence="2">The sequence shown here is derived from an EMBL/GenBank/DDBJ whole genome shotgun (WGS) entry which is preliminary data.</text>
</comment>
<evidence type="ECO:0008006" key="4">
    <source>
        <dbReference type="Google" id="ProtNLM"/>
    </source>
</evidence>
<organism evidence="2 3">
    <name type="scientific">Actinomadura miaoliensis</name>
    <dbReference type="NCBI Taxonomy" id="430685"/>
    <lineage>
        <taxon>Bacteria</taxon>
        <taxon>Bacillati</taxon>
        <taxon>Actinomycetota</taxon>
        <taxon>Actinomycetes</taxon>
        <taxon>Streptosporangiales</taxon>
        <taxon>Thermomonosporaceae</taxon>
        <taxon>Actinomadura</taxon>
    </lineage>
</organism>
<evidence type="ECO:0000256" key="1">
    <source>
        <dbReference type="SAM" id="MobiDB-lite"/>
    </source>
</evidence>
<feature type="region of interest" description="Disordered" evidence="1">
    <location>
        <begin position="1"/>
        <end position="49"/>
    </location>
</feature>
<feature type="compositionally biased region" description="Basic and acidic residues" evidence="1">
    <location>
        <begin position="8"/>
        <end position="30"/>
    </location>
</feature>
<dbReference type="Proteomes" id="UP001500683">
    <property type="component" value="Unassembled WGS sequence"/>
</dbReference>
<gene>
    <name evidence="2" type="ORF">GCM10022214_26480</name>
</gene>
<keyword evidence="3" id="KW-1185">Reference proteome</keyword>
<name>A0ABP7VLF8_9ACTN</name>
<proteinExistence type="predicted"/>
<sequence>MAGVASRVVDRWEAEMGSHGDSENPKDGKFTKQQSDGTTGPKHGSGKEK</sequence>
<protein>
    <recommendedName>
        <fullName evidence="4">Antitoxin</fullName>
    </recommendedName>
</protein>